<proteinExistence type="inferred from homology"/>
<evidence type="ECO:0000256" key="4">
    <source>
        <dbReference type="ARBA" id="ARBA00022840"/>
    </source>
</evidence>
<feature type="region of interest" description="Disordered" evidence="8">
    <location>
        <begin position="61"/>
        <end position="97"/>
    </location>
</feature>
<protein>
    <submittedName>
        <fullName evidence="10">Protein MSP1</fullName>
    </submittedName>
</protein>
<evidence type="ECO:0000256" key="1">
    <source>
        <dbReference type="ARBA" id="ARBA00004572"/>
    </source>
</evidence>
<feature type="compositionally biased region" description="Basic and acidic residues" evidence="8">
    <location>
        <begin position="61"/>
        <end position="75"/>
    </location>
</feature>
<dbReference type="AlphaFoldDB" id="A0A0L0MZB0"/>
<dbReference type="GO" id="GO:0005524">
    <property type="term" value="F:ATP binding"/>
    <property type="evidence" value="ECO:0007669"/>
    <property type="project" value="UniProtKB-KW"/>
</dbReference>
<dbReference type="Gene3D" id="1.10.8.60">
    <property type="match status" value="1"/>
</dbReference>
<dbReference type="FunFam" id="3.40.50.300:FF:001025">
    <property type="entry name" value="ATPase family, AAA domain-containing 2B"/>
    <property type="match status" value="1"/>
</dbReference>
<feature type="region of interest" description="Disordered" evidence="8">
    <location>
        <begin position="390"/>
        <end position="432"/>
    </location>
</feature>
<keyword evidence="11" id="KW-1185">Reference proteome</keyword>
<keyword evidence="2 7" id="KW-0547">Nucleotide-binding</keyword>
<evidence type="ECO:0000256" key="2">
    <source>
        <dbReference type="ARBA" id="ARBA00022741"/>
    </source>
</evidence>
<evidence type="ECO:0000313" key="11">
    <source>
        <dbReference type="Proteomes" id="UP000036947"/>
    </source>
</evidence>
<dbReference type="STRING" id="1163406.A0A0L0MZB0"/>
<comment type="caution">
    <text evidence="10">The sequence shown here is derived from an EMBL/GenBank/DDBJ whole genome shotgun (WGS) entry which is preliminary data.</text>
</comment>
<gene>
    <name evidence="10" type="ORF">TOPH_08498</name>
</gene>
<name>A0A0L0MZB0_TOLOC</name>
<dbReference type="GO" id="GO:0140570">
    <property type="term" value="P:extraction of mislocalized protein from mitochondrial outer membrane"/>
    <property type="evidence" value="ECO:0007669"/>
    <property type="project" value="EnsemblFungi"/>
</dbReference>
<dbReference type="PANTHER" id="PTHR45644:SF3">
    <property type="entry name" value="FI08533P-RELATED"/>
    <property type="match status" value="1"/>
</dbReference>
<dbReference type="GO" id="GO:0034214">
    <property type="term" value="P:protein hexamerization"/>
    <property type="evidence" value="ECO:0007669"/>
    <property type="project" value="EnsemblFungi"/>
</dbReference>
<feature type="domain" description="AAA+ ATPase" evidence="9">
    <location>
        <begin position="169"/>
        <end position="309"/>
    </location>
</feature>
<dbReference type="OrthoDB" id="10254455at2759"/>
<dbReference type="PROSITE" id="PS00674">
    <property type="entry name" value="AAA"/>
    <property type="match status" value="1"/>
</dbReference>
<evidence type="ECO:0000256" key="8">
    <source>
        <dbReference type="SAM" id="MobiDB-lite"/>
    </source>
</evidence>
<dbReference type="InterPro" id="IPR027417">
    <property type="entry name" value="P-loop_NTPase"/>
</dbReference>
<dbReference type="InterPro" id="IPR051701">
    <property type="entry name" value="Mito_OM_Translocase_MSP1"/>
</dbReference>
<dbReference type="Pfam" id="PF00004">
    <property type="entry name" value="AAA"/>
    <property type="match status" value="1"/>
</dbReference>
<dbReference type="Pfam" id="PF17862">
    <property type="entry name" value="AAA_lid_3"/>
    <property type="match status" value="1"/>
</dbReference>
<dbReference type="SMART" id="SM00382">
    <property type="entry name" value="AAA"/>
    <property type="match status" value="1"/>
</dbReference>
<dbReference type="InterPro" id="IPR041569">
    <property type="entry name" value="AAA_lid_3"/>
</dbReference>
<dbReference type="GO" id="GO:0045047">
    <property type="term" value="P:protein targeting to ER"/>
    <property type="evidence" value="ECO:0007669"/>
    <property type="project" value="EnsemblFungi"/>
</dbReference>
<keyword evidence="6" id="KW-0496">Mitochondrion</keyword>
<dbReference type="PANTHER" id="PTHR45644">
    <property type="entry name" value="AAA ATPASE, PUTATIVE (AFU_ORTHOLOGUE AFUA_2G12920)-RELATED-RELATED"/>
    <property type="match status" value="1"/>
</dbReference>
<keyword evidence="3" id="KW-0472">Membrane</keyword>
<evidence type="ECO:0000256" key="7">
    <source>
        <dbReference type="RuleBase" id="RU003651"/>
    </source>
</evidence>
<dbReference type="InterPro" id="IPR003593">
    <property type="entry name" value="AAA+_ATPase"/>
</dbReference>
<dbReference type="InterPro" id="IPR003959">
    <property type="entry name" value="ATPase_AAA_core"/>
</dbReference>
<dbReference type="GO" id="GO:0140567">
    <property type="term" value="F:membrane protein dislocase activity"/>
    <property type="evidence" value="ECO:0007669"/>
    <property type="project" value="EnsemblFungi"/>
</dbReference>
<dbReference type="InterPro" id="IPR003960">
    <property type="entry name" value="ATPase_AAA_CS"/>
</dbReference>
<evidence type="ECO:0000256" key="3">
    <source>
        <dbReference type="ARBA" id="ARBA00022787"/>
    </source>
</evidence>
<dbReference type="GO" id="GO:0005778">
    <property type="term" value="C:peroxisomal membrane"/>
    <property type="evidence" value="ECO:0007669"/>
    <property type="project" value="EnsemblFungi"/>
</dbReference>
<comment type="subcellular location">
    <subcellularLocation>
        <location evidence="1">Mitochondrion outer membrane</location>
        <topology evidence="1">Single-pass membrane protein</topology>
    </subcellularLocation>
</comment>
<keyword evidence="4 7" id="KW-0067">ATP-binding</keyword>
<keyword evidence="3" id="KW-1000">Mitochondrion outer membrane</keyword>
<evidence type="ECO:0000259" key="9">
    <source>
        <dbReference type="SMART" id="SM00382"/>
    </source>
</evidence>
<dbReference type="Proteomes" id="UP000036947">
    <property type="component" value="Unassembled WGS sequence"/>
</dbReference>
<comment type="similarity">
    <text evidence="7">Belongs to the AAA ATPase family.</text>
</comment>
<dbReference type="Gene3D" id="3.40.50.300">
    <property type="entry name" value="P-loop containing nucleotide triphosphate hydrolases"/>
    <property type="match status" value="1"/>
</dbReference>
<organism evidence="10 11">
    <name type="scientific">Tolypocladium ophioglossoides (strain CBS 100239)</name>
    <name type="common">Snaketongue truffleclub</name>
    <name type="synonym">Elaphocordyceps ophioglossoides</name>
    <dbReference type="NCBI Taxonomy" id="1163406"/>
    <lineage>
        <taxon>Eukaryota</taxon>
        <taxon>Fungi</taxon>
        <taxon>Dikarya</taxon>
        <taxon>Ascomycota</taxon>
        <taxon>Pezizomycotina</taxon>
        <taxon>Sordariomycetes</taxon>
        <taxon>Hypocreomycetidae</taxon>
        <taxon>Hypocreales</taxon>
        <taxon>Ophiocordycipitaceae</taxon>
        <taxon>Tolypocladium</taxon>
    </lineage>
</organism>
<sequence length="432" mass="47894">MPEQPAPWLRWLVGMGERRKLGDVAMDLLLFAGMMTAGLYVARNFLNPILTNLADPDKEKHELARRQAKAHLERLNRRRRSDEDADDESGGSRKGPHVEELALNEYENLIALEMVAPEDIHVGFDGESGPGKREDIGGLDMIIEELKESVIYPLTMPHLYSHAAPLLSAPSGVLLFGPPGCGKTMLAKAVAHESGASFINLHISTMTEKWYGDSNKIVRAVFSLARKMQPAIIFIDEIDAVLGTRRSGEHEASGMVKAEFMTLWDGLTSANSSGMPAQIVVLGATNRIHDIDEAILRRMPKKFPVPLPGQEQRRRILQLVLQDTKTDPEHFDVDYVSKITAGMSGSDIKEACRDAAMAPVREYMREHRGDGRRMVAVDASQFRAIRSDDFFGRRSGHAPAGHGRNSEKKGSKSKGSSDEYEDVDERVAEDQD</sequence>
<evidence type="ECO:0000313" key="10">
    <source>
        <dbReference type="EMBL" id="KND86850.1"/>
    </source>
</evidence>
<dbReference type="GO" id="GO:0006626">
    <property type="term" value="P:protein targeting to mitochondrion"/>
    <property type="evidence" value="ECO:0007669"/>
    <property type="project" value="EnsemblFungi"/>
</dbReference>
<evidence type="ECO:0000256" key="5">
    <source>
        <dbReference type="ARBA" id="ARBA00023054"/>
    </source>
</evidence>
<reference evidence="10 11" key="1">
    <citation type="journal article" date="2015" name="BMC Genomics">
        <title>The genome of the truffle-parasite Tolypocladium ophioglossoides and the evolution of antifungal peptaibiotics.</title>
        <authorList>
            <person name="Quandt C.A."/>
            <person name="Bushley K.E."/>
            <person name="Spatafora J.W."/>
        </authorList>
    </citation>
    <scope>NUCLEOTIDE SEQUENCE [LARGE SCALE GENOMIC DNA]</scope>
    <source>
        <strain evidence="10 11">CBS 100239</strain>
    </source>
</reference>
<keyword evidence="5" id="KW-0175">Coiled coil</keyword>
<evidence type="ECO:0000256" key="6">
    <source>
        <dbReference type="ARBA" id="ARBA00023128"/>
    </source>
</evidence>
<accession>A0A0L0MZB0</accession>
<dbReference type="GO" id="GO:0016887">
    <property type="term" value="F:ATP hydrolysis activity"/>
    <property type="evidence" value="ECO:0007669"/>
    <property type="project" value="InterPro"/>
</dbReference>
<dbReference type="EMBL" id="LFRF01000047">
    <property type="protein sequence ID" value="KND86850.1"/>
    <property type="molecule type" value="Genomic_DNA"/>
</dbReference>
<dbReference type="SUPFAM" id="SSF52540">
    <property type="entry name" value="P-loop containing nucleoside triphosphate hydrolases"/>
    <property type="match status" value="1"/>
</dbReference>
<dbReference type="GO" id="GO:0005741">
    <property type="term" value="C:mitochondrial outer membrane"/>
    <property type="evidence" value="ECO:0007669"/>
    <property type="project" value="UniProtKB-SubCell"/>
</dbReference>